<proteinExistence type="predicted"/>
<dbReference type="Pfam" id="PF21344">
    <property type="entry name" value="Zn_ribbon_LysW"/>
    <property type="match status" value="1"/>
</dbReference>
<evidence type="ECO:0000313" key="1">
    <source>
        <dbReference type="EMBL" id="RWX47143.1"/>
    </source>
</evidence>
<dbReference type="InterPro" id="IPR005906">
    <property type="entry name" value="LysW"/>
</dbReference>
<name>A0A3S3QKN9_9BACT</name>
<evidence type="ECO:0000313" key="2">
    <source>
        <dbReference type="Proteomes" id="UP000287853"/>
    </source>
</evidence>
<dbReference type="Proteomes" id="UP000287853">
    <property type="component" value="Unassembled WGS sequence"/>
</dbReference>
<sequence length="60" mass="7242">MKIKRCPACGGRINIYYDHEPGDEVYCEDCEKEFQLLRVDPVVLEAFDHDEEFYFEEDEY</sequence>
<keyword evidence="2" id="KW-1185">Reference proteome</keyword>
<accession>A0A3S3QKN9</accession>
<comment type="caution">
    <text evidence="1">The sequence shown here is derived from an EMBL/GenBank/DDBJ whole genome shotgun (WGS) entry which is preliminary data.</text>
</comment>
<gene>
    <name evidence="1" type="ORF">H206_00185</name>
</gene>
<reference evidence="1 2" key="1">
    <citation type="submission" date="2017-01" db="EMBL/GenBank/DDBJ databases">
        <title>The cable genome- insights into the physiology and evolution of filamentous bacteria capable of sulfide oxidation via long distance electron transfer.</title>
        <authorList>
            <person name="Schreiber L."/>
            <person name="Bjerg J.T."/>
            <person name="Boggild A."/>
            <person name="Van De Vossenberg J."/>
            <person name="Meysman F."/>
            <person name="Nielsen L.P."/>
            <person name="Schramm A."/>
            <person name="Kjeldsen K.U."/>
        </authorList>
    </citation>
    <scope>NUCLEOTIDE SEQUENCE [LARGE SCALE GENOMIC DNA]</scope>
    <source>
        <strain evidence="1">MCF</strain>
    </source>
</reference>
<dbReference type="AlphaFoldDB" id="A0A3S3QKN9"/>
<dbReference type="Gene3D" id="2.20.28.160">
    <property type="match status" value="1"/>
</dbReference>
<protein>
    <submittedName>
        <fullName evidence="1">Lysine biosynthesis protein LysW</fullName>
    </submittedName>
</protein>
<dbReference type="EMBL" id="MTKO01000041">
    <property type="protein sequence ID" value="RWX47143.1"/>
    <property type="molecule type" value="Genomic_DNA"/>
</dbReference>
<organism evidence="1 2">
    <name type="scientific">Candidatus Electrothrix aarhusensis</name>
    <dbReference type="NCBI Taxonomy" id="1859131"/>
    <lineage>
        <taxon>Bacteria</taxon>
        <taxon>Pseudomonadati</taxon>
        <taxon>Thermodesulfobacteriota</taxon>
        <taxon>Desulfobulbia</taxon>
        <taxon>Desulfobulbales</taxon>
        <taxon>Desulfobulbaceae</taxon>
        <taxon>Candidatus Electrothrix</taxon>
    </lineage>
</organism>